<evidence type="ECO:0000313" key="1">
    <source>
        <dbReference type="EMBL" id="KAG8634876.1"/>
    </source>
</evidence>
<name>A0ACB7G4C0_MANES</name>
<dbReference type="Proteomes" id="UP000091857">
    <property type="component" value="Chromosome 17"/>
</dbReference>
<protein>
    <submittedName>
        <fullName evidence="1">Uncharacterized protein</fullName>
    </submittedName>
</protein>
<sequence>MLNAAIFFIETHKTNSFCSVSSQSPSPPDQIPFRILRRFTPYHRSKSRCGWTNIHSPFSSTNTSPLPTFPKSLRSSLQNESPAFPPLHSLHSTQLFILHNLYSYSTIIHILSGPVSRPGLKSTSAFLFDHWIHR</sequence>
<accession>A0ACB7G4C0</accession>
<dbReference type="EMBL" id="CM004403">
    <property type="protein sequence ID" value="KAG8634876.1"/>
    <property type="molecule type" value="Genomic_DNA"/>
</dbReference>
<organism evidence="1 2">
    <name type="scientific">Manihot esculenta</name>
    <name type="common">Cassava</name>
    <name type="synonym">Jatropha manihot</name>
    <dbReference type="NCBI Taxonomy" id="3983"/>
    <lineage>
        <taxon>Eukaryota</taxon>
        <taxon>Viridiplantae</taxon>
        <taxon>Streptophyta</taxon>
        <taxon>Embryophyta</taxon>
        <taxon>Tracheophyta</taxon>
        <taxon>Spermatophyta</taxon>
        <taxon>Magnoliopsida</taxon>
        <taxon>eudicotyledons</taxon>
        <taxon>Gunneridae</taxon>
        <taxon>Pentapetalae</taxon>
        <taxon>rosids</taxon>
        <taxon>fabids</taxon>
        <taxon>Malpighiales</taxon>
        <taxon>Euphorbiaceae</taxon>
        <taxon>Crotonoideae</taxon>
        <taxon>Manihoteae</taxon>
        <taxon>Manihot</taxon>
    </lineage>
</organism>
<gene>
    <name evidence="1" type="ORF">MANES_17G097850v8</name>
</gene>
<proteinExistence type="predicted"/>
<comment type="caution">
    <text evidence="1">The sequence shown here is derived from an EMBL/GenBank/DDBJ whole genome shotgun (WGS) entry which is preliminary data.</text>
</comment>
<keyword evidence="2" id="KW-1185">Reference proteome</keyword>
<reference evidence="2" key="1">
    <citation type="journal article" date="2016" name="Nat. Biotechnol.">
        <title>Sequencing wild and cultivated cassava and related species reveals extensive interspecific hybridization and genetic diversity.</title>
        <authorList>
            <person name="Bredeson J.V."/>
            <person name="Lyons J.B."/>
            <person name="Prochnik S.E."/>
            <person name="Wu G.A."/>
            <person name="Ha C.M."/>
            <person name="Edsinger-Gonzales E."/>
            <person name="Grimwood J."/>
            <person name="Schmutz J."/>
            <person name="Rabbi I.Y."/>
            <person name="Egesi C."/>
            <person name="Nauluvula P."/>
            <person name="Lebot V."/>
            <person name="Ndunguru J."/>
            <person name="Mkamilo G."/>
            <person name="Bart R.S."/>
            <person name="Setter T.L."/>
            <person name="Gleadow R.M."/>
            <person name="Kulakow P."/>
            <person name="Ferguson M.E."/>
            <person name="Rounsley S."/>
            <person name="Rokhsar D.S."/>
        </authorList>
    </citation>
    <scope>NUCLEOTIDE SEQUENCE [LARGE SCALE GENOMIC DNA]</scope>
    <source>
        <strain evidence="2">cv. AM560-2</strain>
    </source>
</reference>
<evidence type="ECO:0000313" key="2">
    <source>
        <dbReference type="Proteomes" id="UP000091857"/>
    </source>
</evidence>